<keyword evidence="2" id="KW-1185">Reference proteome</keyword>
<organism evidence="3">
    <name type="scientific">Hydatigena taeniaeformis</name>
    <name type="common">Feline tapeworm</name>
    <name type="synonym">Taenia taeniaeformis</name>
    <dbReference type="NCBI Taxonomy" id="6205"/>
    <lineage>
        <taxon>Eukaryota</taxon>
        <taxon>Metazoa</taxon>
        <taxon>Spiralia</taxon>
        <taxon>Lophotrochozoa</taxon>
        <taxon>Platyhelminthes</taxon>
        <taxon>Cestoda</taxon>
        <taxon>Eucestoda</taxon>
        <taxon>Cyclophyllidea</taxon>
        <taxon>Taeniidae</taxon>
        <taxon>Hydatigera</taxon>
    </lineage>
</organism>
<protein>
    <submittedName>
        <fullName evidence="1 3">Uncharacterized protein</fullName>
    </submittedName>
</protein>
<accession>A0A0R3WWV3</accession>
<evidence type="ECO:0000313" key="3">
    <source>
        <dbReference type="WBParaSite" id="TTAC_0000524301-mRNA-1"/>
    </source>
</evidence>
<gene>
    <name evidence="1" type="ORF">TTAC_LOCUS5227</name>
</gene>
<evidence type="ECO:0000313" key="1">
    <source>
        <dbReference type="EMBL" id="VDM26525.1"/>
    </source>
</evidence>
<evidence type="ECO:0000313" key="2">
    <source>
        <dbReference type="Proteomes" id="UP000274429"/>
    </source>
</evidence>
<sequence>MHDSAATCASSLTDYCVSRFPFLSPLIGPCGCADQSNWPPSWTGNKPLLTRLLLISCTQSHGGVFENEPDSLLDIARSEEREDAAHLVVTTSAAERKNAFLKKAAEESKVKRLDPKVGLLSF</sequence>
<reference evidence="3" key="1">
    <citation type="submission" date="2017-02" db="UniProtKB">
        <authorList>
            <consortium name="WormBaseParasite"/>
        </authorList>
    </citation>
    <scope>IDENTIFICATION</scope>
</reference>
<dbReference type="WBParaSite" id="TTAC_0000524301-mRNA-1">
    <property type="protein sequence ID" value="TTAC_0000524301-mRNA-1"/>
    <property type="gene ID" value="TTAC_0000524301"/>
</dbReference>
<dbReference type="Proteomes" id="UP000274429">
    <property type="component" value="Unassembled WGS sequence"/>
</dbReference>
<name>A0A0R3WWV3_HYDTA</name>
<dbReference type="EMBL" id="UYWX01006673">
    <property type="protein sequence ID" value="VDM26525.1"/>
    <property type="molecule type" value="Genomic_DNA"/>
</dbReference>
<dbReference type="AlphaFoldDB" id="A0A0R3WWV3"/>
<reference evidence="1 2" key="2">
    <citation type="submission" date="2018-11" db="EMBL/GenBank/DDBJ databases">
        <authorList>
            <consortium name="Pathogen Informatics"/>
        </authorList>
    </citation>
    <scope>NUCLEOTIDE SEQUENCE [LARGE SCALE GENOMIC DNA]</scope>
</reference>
<proteinExistence type="predicted"/>